<name>A0ABN2DV48_9ACTN</name>
<dbReference type="SUPFAM" id="SSF52266">
    <property type="entry name" value="SGNH hydrolase"/>
    <property type="match status" value="1"/>
</dbReference>
<dbReference type="Proteomes" id="UP001501705">
    <property type="component" value="Unassembled WGS sequence"/>
</dbReference>
<organism evidence="3 4">
    <name type="scientific">Kribbella hippodromi</name>
    <dbReference type="NCBI Taxonomy" id="434347"/>
    <lineage>
        <taxon>Bacteria</taxon>
        <taxon>Bacillati</taxon>
        <taxon>Actinomycetota</taxon>
        <taxon>Actinomycetes</taxon>
        <taxon>Propionibacteriales</taxon>
        <taxon>Kribbellaceae</taxon>
        <taxon>Kribbella</taxon>
    </lineage>
</organism>
<dbReference type="RefSeq" id="WP_344236111.1">
    <property type="nucleotide sequence ID" value="NZ_BAAAPH010000015.1"/>
</dbReference>
<feature type="domain" description="SGNH hydrolase-type esterase" evidence="2">
    <location>
        <begin position="45"/>
        <end position="249"/>
    </location>
</feature>
<evidence type="ECO:0000313" key="3">
    <source>
        <dbReference type="EMBL" id="GAA1584555.1"/>
    </source>
</evidence>
<dbReference type="CDD" id="cd00229">
    <property type="entry name" value="SGNH_hydrolase"/>
    <property type="match status" value="1"/>
</dbReference>
<accession>A0ABN2DV48</accession>
<evidence type="ECO:0000256" key="1">
    <source>
        <dbReference type="SAM" id="SignalP"/>
    </source>
</evidence>
<gene>
    <name evidence="3" type="ORF">GCM10009804_46070</name>
</gene>
<dbReference type="PANTHER" id="PTHR30383:SF5">
    <property type="entry name" value="SGNH HYDROLASE-TYPE ESTERASE DOMAIN-CONTAINING PROTEIN"/>
    <property type="match status" value="1"/>
</dbReference>
<keyword evidence="4" id="KW-1185">Reference proteome</keyword>
<dbReference type="InterPro" id="IPR051532">
    <property type="entry name" value="Ester_Hydrolysis_Enzymes"/>
</dbReference>
<proteinExistence type="predicted"/>
<sequence length="269" mass="28275">MIKILRRLTTGLLLIVILSALNAGDTVSEVDLAQLQTPGLMNVVALGDSVTSGTNCNCSAFPQMYADALQAKRGKPVHVDNLGVGGLDSAGLLQSLNQDDSTAEVATARASVVLLTIGANDFGDHHDDVTSGQCTSDCVADEFEQLTVNLGKILDRIHVLRDHLPTTILMTGYWNVFKDGAVAQQQYPASGRVASDQLTVRTNDAIAAAAHADDATYVDIYTPFEDDATNITALLAPDGDHPNAAGHALIAQILLNATPSHVKAAVHKG</sequence>
<reference evidence="3 4" key="1">
    <citation type="journal article" date="2019" name="Int. J. Syst. Evol. Microbiol.">
        <title>The Global Catalogue of Microorganisms (GCM) 10K type strain sequencing project: providing services to taxonomists for standard genome sequencing and annotation.</title>
        <authorList>
            <consortium name="The Broad Institute Genomics Platform"/>
            <consortium name="The Broad Institute Genome Sequencing Center for Infectious Disease"/>
            <person name="Wu L."/>
            <person name="Ma J."/>
        </authorList>
    </citation>
    <scope>NUCLEOTIDE SEQUENCE [LARGE SCALE GENOMIC DNA]</scope>
    <source>
        <strain evidence="3 4">JCM 15572</strain>
    </source>
</reference>
<keyword evidence="1" id="KW-0732">Signal</keyword>
<dbReference type="PANTHER" id="PTHR30383">
    <property type="entry name" value="THIOESTERASE 1/PROTEASE 1/LYSOPHOSPHOLIPASE L1"/>
    <property type="match status" value="1"/>
</dbReference>
<dbReference type="InterPro" id="IPR036514">
    <property type="entry name" value="SGNH_hydro_sf"/>
</dbReference>
<comment type="caution">
    <text evidence="3">The sequence shown here is derived from an EMBL/GenBank/DDBJ whole genome shotgun (WGS) entry which is preliminary data.</text>
</comment>
<feature type="chain" id="PRO_5046652580" description="SGNH hydrolase-type esterase domain-containing protein" evidence="1">
    <location>
        <begin position="24"/>
        <end position="269"/>
    </location>
</feature>
<dbReference type="InterPro" id="IPR013830">
    <property type="entry name" value="SGNH_hydro"/>
</dbReference>
<evidence type="ECO:0000313" key="4">
    <source>
        <dbReference type="Proteomes" id="UP001501705"/>
    </source>
</evidence>
<dbReference type="Gene3D" id="3.40.50.1110">
    <property type="entry name" value="SGNH hydrolase"/>
    <property type="match status" value="1"/>
</dbReference>
<dbReference type="EMBL" id="BAAAPH010000015">
    <property type="protein sequence ID" value="GAA1584555.1"/>
    <property type="molecule type" value="Genomic_DNA"/>
</dbReference>
<protein>
    <recommendedName>
        <fullName evidence="2">SGNH hydrolase-type esterase domain-containing protein</fullName>
    </recommendedName>
</protein>
<evidence type="ECO:0000259" key="2">
    <source>
        <dbReference type="Pfam" id="PF13472"/>
    </source>
</evidence>
<dbReference type="Pfam" id="PF13472">
    <property type="entry name" value="Lipase_GDSL_2"/>
    <property type="match status" value="1"/>
</dbReference>
<feature type="signal peptide" evidence="1">
    <location>
        <begin position="1"/>
        <end position="23"/>
    </location>
</feature>